<keyword evidence="2 5" id="KW-0812">Transmembrane</keyword>
<sequence length="96" mass="10331">MSNDAIAMMKFQSRAKSTGMAYLLWFFLGGLGAQRFYVGSAWVGALVALCTISGFVLLFPFIITAAVSIFDLFTLPSQVRKRNAALMAEISQGGGL</sequence>
<organism evidence="7 8">
    <name type="scientific">Paracoccus alkenifer</name>
    <dbReference type="NCBI Taxonomy" id="65735"/>
    <lineage>
        <taxon>Bacteria</taxon>
        <taxon>Pseudomonadati</taxon>
        <taxon>Pseudomonadota</taxon>
        <taxon>Alphaproteobacteria</taxon>
        <taxon>Rhodobacterales</taxon>
        <taxon>Paracoccaceae</taxon>
        <taxon>Paracoccus</taxon>
    </lineage>
</organism>
<comment type="subcellular location">
    <subcellularLocation>
        <location evidence="1">Membrane</location>
        <topology evidence="1">Multi-pass membrane protein</topology>
    </subcellularLocation>
</comment>
<evidence type="ECO:0000256" key="5">
    <source>
        <dbReference type="SAM" id="Phobius"/>
    </source>
</evidence>
<name>A0A1H6LNP9_9RHOB</name>
<dbReference type="STRING" id="65735.SAMN04488075_1507"/>
<evidence type="ECO:0000256" key="4">
    <source>
        <dbReference type="ARBA" id="ARBA00023136"/>
    </source>
</evidence>
<protein>
    <submittedName>
        <fullName evidence="7">TM2 domain-containing protein</fullName>
    </submittedName>
</protein>
<evidence type="ECO:0000256" key="1">
    <source>
        <dbReference type="ARBA" id="ARBA00004141"/>
    </source>
</evidence>
<feature type="domain" description="TM2" evidence="6">
    <location>
        <begin position="15"/>
        <end position="62"/>
    </location>
</feature>
<dbReference type="AlphaFoldDB" id="A0A1H6LNP9"/>
<evidence type="ECO:0000256" key="3">
    <source>
        <dbReference type="ARBA" id="ARBA00022989"/>
    </source>
</evidence>
<evidence type="ECO:0000313" key="8">
    <source>
        <dbReference type="Proteomes" id="UP000199125"/>
    </source>
</evidence>
<feature type="transmembrane region" description="Helical" evidence="5">
    <location>
        <begin position="45"/>
        <end position="73"/>
    </location>
</feature>
<keyword evidence="4 5" id="KW-0472">Membrane</keyword>
<evidence type="ECO:0000256" key="2">
    <source>
        <dbReference type="ARBA" id="ARBA00022692"/>
    </source>
</evidence>
<keyword evidence="8" id="KW-1185">Reference proteome</keyword>
<dbReference type="InterPro" id="IPR007829">
    <property type="entry name" value="TM2"/>
</dbReference>
<reference evidence="8" key="1">
    <citation type="submission" date="2016-10" db="EMBL/GenBank/DDBJ databases">
        <authorList>
            <person name="Varghese N."/>
            <person name="Submissions S."/>
        </authorList>
    </citation>
    <scope>NUCLEOTIDE SEQUENCE [LARGE SCALE GENOMIC DNA]</scope>
    <source>
        <strain evidence="8">DSM 11593</strain>
    </source>
</reference>
<dbReference type="Proteomes" id="UP000199125">
    <property type="component" value="Unassembled WGS sequence"/>
</dbReference>
<dbReference type="GO" id="GO:0016020">
    <property type="term" value="C:membrane"/>
    <property type="evidence" value="ECO:0007669"/>
    <property type="project" value="UniProtKB-SubCell"/>
</dbReference>
<proteinExistence type="predicted"/>
<dbReference type="EMBL" id="FNXG01000002">
    <property type="protein sequence ID" value="SEH86541.1"/>
    <property type="molecule type" value="Genomic_DNA"/>
</dbReference>
<keyword evidence="3 5" id="KW-1133">Transmembrane helix</keyword>
<dbReference type="Pfam" id="PF05154">
    <property type="entry name" value="TM2"/>
    <property type="match status" value="1"/>
</dbReference>
<accession>A0A1H6LNP9</accession>
<gene>
    <name evidence="7" type="ORF">SAMN04488075_1507</name>
</gene>
<evidence type="ECO:0000259" key="6">
    <source>
        <dbReference type="Pfam" id="PF05154"/>
    </source>
</evidence>
<evidence type="ECO:0000313" key="7">
    <source>
        <dbReference type="EMBL" id="SEH86541.1"/>
    </source>
</evidence>